<accession>A0A2N8SKW7</accession>
<sequence length="60" mass="6365">MPVTLSKLRGDAIPPHLRGPGIEVVYRVVDENGQVHDLLDGVEAARLVVQASDPPSDPPA</sequence>
<comment type="caution">
    <text evidence="1">The sequence shown here is derived from an EMBL/GenBank/DDBJ whole genome shotgun (WGS) entry which is preliminary data.</text>
</comment>
<proteinExistence type="predicted"/>
<organism evidence="1 2">
    <name type="scientific">Stutzerimonas stutzeri</name>
    <name type="common">Pseudomonas stutzeri</name>
    <dbReference type="NCBI Taxonomy" id="316"/>
    <lineage>
        <taxon>Bacteria</taxon>
        <taxon>Pseudomonadati</taxon>
        <taxon>Pseudomonadota</taxon>
        <taxon>Gammaproteobacteria</taxon>
        <taxon>Pseudomonadales</taxon>
        <taxon>Pseudomonadaceae</taxon>
        <taxon>Stutzerimonas</taxon>
    </lineage>
</organism>
<dbReference type="EMBL" id="POUW01000012">
    <property type="protein sequence ID" value="PNG03125.1"/>
    <property type="molecule type" value="Genomic_DNA"/>
</dbReference>
<dbReference type="RefSeq" id="WP_021206271.1">
    <property type="nucleotide sequence ID" value="NZ_JAMOIG010000026.1"/>
</dbReference>
<gene>
    <name evidence="1" type="ORF">CXL00_22055</name>
</gene>
<name>A0A2N8SKW7_STUST</name>
<evidence type="ECO:0000313" key="1">
    <source>
        <dbReference type="EMBL" id="PNG03125.1"/>
    </source>
</evidence>
<evidence type="ECO:0000313" key="2">
    <source>
        <dbReference type="Proteomes" id="UP000235897"/>
    </source>
</evidence>
<reference evidence="1 2" key="1">
    <citation type="submission" date="2018-01" db="EMBL/GenBank/DDBJ databases">
        <title>Denitrification phenotypes of diverse strains of Pseudomonas stutzeri.</title>
        <authorList>
            <person name="Milligan D.A."/>
            <person name="Bergaust L."/>
            <person name="Bakken L.R."/>
            <person name="Frostegard A."/>
        </authorList>
    </citation>
    <scope>NUCLEOTIDE SEQUENCE [LARGE SCALE GENOMIC DNA]</scope>
    <source>
        <strain evidence="1 2">28a3</strain>
    </source>
</reference>
<protein>
    <submittedName>
        <fullName evidence="1">Uncharacterized protein</fullName>
    </submittedName>
</protein>
<dbReference type="Proteomes" id="UP000235897">
    <property type="component" value="Unassembled WGS sequence"/>
</dbReference>
<dbReference type="OrthoDB" id="6912275at2"/>
<dbReference type="AlphaFoldDB" id="A0A2N8SKW7"/>